<feature type="region of interest" description="Disordered" evidence="2">
    <location>
        <begin position="455"/>
        <end position="513"/>
    </location>
</feature>
<comment type="caution">
    <text evidence="4">The sequence shown here is derived from an EMBL/GenBank/DDBJ whole genome shotgun (WGS) entry which is preliminary data.</text>
</comment>
<dbReference type="InterPro" id="IPR003604">
    <property type="entry name" value="Matrin/U1-like-C_Znf_C2H2"/>
</dbReference>
<feature type="region of interest" description="Disordered" evidence="2">
    <location>
        <begin position="408"/>
        <end position="432"/>
    </location>
</feature>
<dbReference type="EMBL" id="QNUK01000237">
    <property type="protein sequence ID" value="KAF5897381.1"/>
    <property type="molecule type" value="Genomic_DNA"/>
</dbReference>
<organism evidence="4 5">
    <name type="scientific">Clarias magur</name>
    <name type="common">Asian catfish</name>
    <name type="synonym">Macropteronotus magur</name>
    <dbReference type="NCBI Taxonomy" id="1594786"/>
    <lineage>
        <taxon>Eukaryota</taxon>
        <taxon>Metazoa</taxon>
        <taxon>Chordata</taxon>
        <taxon>Craniata</taxon>
        <taxon>Vertebrata</taxon>
        <taxon>Euteleostomi</taxon>
        <taxon>Actinopterygii</taxon>
        <taxon>Neopterygii</taxon>
        <taxon>Teleostei</taxon>
        <taxon>Ostariophysi</taxon>
        <taxon>Siluriformes</taxon>
        <taxon>Clariidae</taxon>
        <taxon>Clarias</taxon>
    </lineage>
</organism>
<name>A0A8J4U2L3_CLAMG</name>
<feature type="compositionally biased region" description="Basic and acidic residues" evidence="2">
    <location>
        <begin position="626"/>
        <end position="638"/>
    </location>
</feature>
<dbReference type="PANTHER" id="PTHR15577:SF2">
    <property type="entry name" value="ZINC FINGER PROTEIN 318"/>
    <property type="match status" value="1"/>
</dbReference>
<dbReference type="GO" id="GO:0008270">
    <property type="term" value="F:zinc ion binding"/>
    <property type="evidence" value="ECO:0007669"/>
    <property type="project" value="InterPro"/>
</dbReference>
<dbReference type="SMART" id="SM00451">
    <property type="entry name" value="ZnF_U1"/>
    <property type="match status" value="2"/>
</dbReference>
<dbReference type="GO" id="GO:0045892">
    <property type="term" value="P:negative regulation of DNA-templated transcription"/>
    <property type="evidence" value="ECO:0007669"/>
    <property type="project" value="TreeGrafter"/>
</dbReference>
<keyword evidence="5" id="KW-1185">Reference proteome</keyword>
<dbReference type="InterPro" id="IPR055309">
    <property type="entry name" value="Znf318-like"/>
</dbReference>
<feature type="compositionally biased region" description="Polar residues" evidence="2">
    <location>
        <begin position="369"/>
        <end position="378"/>
    </location>
</feature>
<feature type="compositionally biased region" description="Low complexity" evidence="2">
    <location>
        <begin position="904"/>
        <end position="924"/>
    </location>
</feature>
<feature type="non-terminal residue" evidence="4">
    <location>
        <position position="1036"/>
    </location>
</feature>
<dbReference type="AlphaFoldDB" id="A0A8J4U2L3"/>
<evidence type="ECO:0000256" key="2">
    <source>
        <dbReference type="SAM" id="MobiDB-lite"/>
    </source>
</evidence>
<feature type="compositionally biased region" description="Basic and acidic residues" evidence="2">
    <location>
        <begin position="124"/>
        <end position="134"/>
    </location>
</feature>
<feature type="region of interest" description="Disordered" evidence="2">
    <location>
        <begin position="1"/>
        <end position="313"/>
    </location>
</feature>
<feature type="compositionally biased region" description="Polar residues" evidence="2">
    <location>
        <begin position="299"/>
        <end position="309"/>
    </location>
</feature>
<sequence>MYRGTRPHRGAYPPAGSRGFGPRGPPPASSFSSAPYSSEQARGSNGYPHGYRRDPEHPRRRYSSPGRGDGPPRDYGHRYTPSPPHGGLPTDHSLVITVGNELTGLSQSAGAEVPYARDYSPKQSRYEAHDERSSSRYSHSHHRNRGWSRSPDRIQSRSRPRSRSRSRATSRSRALSRGRSRPRSRSKSRSRSRGRSRARSRARSKSRPHSRSRSRSRGRSRSRRRSRSRGHSQSRGRSRSRGRSHSGSSSSRNGKRDNEDFRELEKARRRKELEDMLTMPTKSILKKRVESSETESPMIGQSTESPQGSSGIGLSKDAEELLCAVTKSMDPDFLASVLARNSNASALEELLSKLQPAKESGHGFPLPHESSSQENSDLSQLLSVMAESVGQPPGKKKSFVDIEDEEKFLYGDEEEEEKAATTETPKSEKCNLMDAYEKTGPDVLYHESKTGVVHDLHRKEYGRSYSHGHPEQDESQITKQSKYREYSSASPGQQLDKDLQSNPQIAGSHEAQVRAEVEEYEKIQDLLKTIGLDLGVAEISKMAARTQERLQGKNPKASSVKRQQSDRRRRSHSRSSSSNSRSRSSSRSTSRGSSRSRRSSYERTSNRSRKKSVPLERCSSRSDSQSQRDVRPVTKPEENLWTNTGPLPPEVVNPGTNNFPAHSAHQMPPYPQPHTRGIMPPNYPPPGYDPYGNYMPYLPQTWPMYPPPNMPLPPPPAPMNDYSSPVIERPFLKVINTDANAAQGIDKKGSKVDPLQTMTIACSGNQRRVTDETNNANQKLKVTQELEKLKKDRDSRLKKKDNLMKELETLRKQQGELLRKKRREKDGHKDPILMELGRLQEDVMAQISSLRTEHEAAEEKYEELIKVATILGLDHKNLRSSGDHEHAPSHSKSKEPKSPEKSKAASTTSTTQGTKSSASGTSTKSDSLADVFEYYDAGNHWCKNCNVTSGSMFDFFTHLHSKMHRKTLDPYIRPWASNSEREKKQPTGELISKPAKGSEFMLPVRGFFCQLCKDFFGDPICAEAHVLCHVHNEKYK</sequence>
<evidence type="ECO:0000313" key="5">
    <source>
        <dbReference type="Proteomes" id="UP000727407"/>
    </source>
</evidence>
<feature type="compositionally biased region" description="Basic residues" evidence="2">
    <location>
        <begin position="156"/>
        <end position="244"/>
    </location>
</feature>
<dbReference type="OrthoDB" id="9909793at2759"/>
<feature type="region of interest" description="Disordered" evidence="2">
    <location>
        <begin position="354"/>
        <end position="378"/>
    </location>
</feature>
<dbReference type="GO" id="GO:0003676">
    <property type="term" value="F:nucleic acid binding"/>
    <property type="evidence" value="ECO:0007669"/>
    <property type="project" value="InterPro"/>
</dbReference>
<dbReference type="Proteomes" id="UP000727407">
    <property type="component" value="Unassembled WGS sequence"/>
</dbReference>
<dbReference type="GO" id="GO:0045893">
    <property type="term" value="P:positive regulation of DNA-templated transcription"/>
    <property type="evidence" value="ECO:0007669"/>
    <property type="project" value="TreeGrafter"/>
</dbReference>
<proteinExistence type="predicted"/>
<feature type="compositionally biased region" description="Acidic residues" evidence="2">
    <location>
        <begin position="408"/>
        <end position="417"/>
    </location>
</feature>
<dbReference type="GO" id="GO:0005654">
    <property type="term" value="C:nucleoplasm"/>
    <property type="evidence" value="ECO:0007669"/>
    <property type="project" value="TreeGrafter"/>
</dbReference>
<feature type="compositionally biased region" description="Low complexity" evidence="2">
    <location>
        <begin position="574"/>
        <end position="593"/>
    </location>
</feature>
<feature type="compositionally biased region" description="Basic and acidic residues" evidence="2">
    <location>
        <begin position="455"/>
        <end position="472"/>
    </location>
</feature>
<reference evidence="4" key="1">
    <citation type="submission" date="2020-07" db="EMBL/GenBank/DDBJ databases">
        <title>Clarias magur genome sequencing, assembly and annotation.</title>
        <authorList>
            <person name="Kushwaha B."/>
            <person name="Kumar R."/>
            <person name="Das P."/>
            <person name="Joshi C.G."/>
            <person name="Kumar D."/>
            <person name="Nagpure N.S."/>
            <person name="Pandey M."/>
            <person name="Agarwal S."/>
            <person name="Srivastava S."/>
            <person name="Singh M."/>
            <person name="Sahoo L."/>
            <person name="Jayasankar P."/>
            <person name="Meher P.K."/>
            <person name="Koringa P.G."/>
            <person name="Iquebal M.A."/>
            <person name="Das S.P."/>
            <person name="Bit A."/>
            <person name="Patnaik S."/>
            <person name="Patel N."/>
            <person name="Shah T.M."/>
            <person name="Hinsu A."/>
            <person name="Jena J.K."/>
        </authorList>
    </citation>
    <scope>NUCLEOTIDE SEQUENCE</scope>
    <source>
        <strain evidence="4">CIFAMagur01</strain>
        <tissue evidence="4">Testis</tissue>
    </source>
</reference>
<evidence type="ECO:0000259" key="3">
    <source>
        <dbReference type="SMART" id="SM00451"/>
    </source>
</evidence>
<dbReference type="PANTHER" id="PTHR15577">
    <property type="entry name" value="ZINC FINGER CONTAINING PROTEIN"/>
    <property type="match status" value="1"/>
</dbReference>
<feature type="coiled-coil region" evidence="1">
    <location>
        <begin position="786"/>
        <end position="867"/>
    </location>
</feature>
<feature type="compositionally biased region" description="Basic and acidic residues" evidence="2">
    <location>
        <begin position="254"/>
        <end position="274"/>
    </location>
</feature>
<accession>A0A8J4U2L3</accession>
<feature type="domain" description="U1-type" evidence="3">
    <location>
        <begin position="937"/>
        <end position="971"/>
    </location>
</feature>
<protein>
    <submittedName>
        <fullName evidence="4">Zinc finger protein</fullName>
    </submittedName>
</protein>
<feature type="compositionally biased region" description="Low complexity" evidence="2">
    <location>
        <begin position="29"/>
        <end position="38"/>
    </location>
</feature>
<evidence type="ECO:0000256" key="1">
    <source>
        <dbReference type="SAM" id="Coils"/>
    </source>
</evidence>
<feature type="region of interest" description="Disordered" evidence="2">
    <location>
        <begin position="877"/>
        <end position="924"/>
    </location>
</feature>
<keyword evidence="1" id="KW-0175">Coiled coil</keyword>
<feature type="compositionally biased region" description="Basic and acidic residues" evidence="2">
    <location>
        <begin position="877"/>
        <end position="903"/>
    </location>
</feature>
<feature type="domain" description="U1-type" evidence="3">
    <location>
        <begin position="1004"/>
        <end position="1036"/>
    </location>
</feature>
<feature type="region of interest" description="Disordered" evidence="2">
    <location>
        <begin position="546"/>
        <end position="652"/>
    </location>
</feature>
<gene>
    <name evidence="4" type="primary">znf318</name>
    <name evidence="4" type="ORF">DAT39_012909</name>
</gene>
<evidence type="ECO:0000313" key="4">
    <source>
        <dbReference type="EMBL" id="KAF5897381.1"/>
    </source>
</evidence>